<gene>
    <name evidence="1" type="ORF">PVAP13_4NG079000</name>
</gene>
<dbReference type="EMBL" id="CM029044">
    <property type="protein sequence ID" value="KAG2605371.1"/>
    <property type="molecule type" value="Genomic_DNA"/>
</dbReference>
<comment type="caution">
    <text evidence="1">The sequence shown here is derived from an EMBL/GenBank/DDBJ whole genome shotgun (WGS) entry which is preliminary data.</text>
</comment>
<name>A0A8T0T2H2_PANVG</name>
<evidence type="ECO:0000313" key="2">
    <source>
        <dbReference type="Proteomes" id="UP000823388"/>
    </source>
</evidence>
<accession>A0A8T0T2H2</accession>
<organism evidence="1 2">
    <name type="scientific">Panicum virgatum</name>
    <name type="common">Blackwell switchgrass</name>
    <dbReference type="NCBI Taxonomy" id="38727"/>
    <lineage>
        <taxon>Eukaryota</taxon>
        <taxon>Viridiplantae</taxon>
        <taxon>Streptophyta</taxon>
        <taxon>Embryophyta</taxon>
        <taxon>Tracheophyta</taxon>
        <taxon>Spermatophyta</taxon>
        <taxon>Magnoliopsida</taxon>
        <taxon>Liliopsida</taxon>
        <taxon>Poales</taxon>
        <taxon>Poaceae</taxon>
        <taxon>PACMAD clade</taxon>
        <taxon>Panicoideae</taxon>
        <taxon>Panicodae</taxon>
        <taxon>Paniceae</taxon>
        <taxon>Panicinae</taxon>
        <taxon>Panicum</taxon>
        <taxon>Panicum sect. Hiantes</taxon>
    </lineage>
</organism>
<protein>
    <submittedName>
        <fullName evidence="1">Uncharacterized protein</fullName>
    </submittedName>
</protein>
<dbReference type="AlphaFoldDB" id="A0A8T0T2H2"/>
<proteinExistence type="predicted"/>
<reference evidence="1" key="1">
    <citation type="submission" date="2020-05" db="EMBL/GenBank/DDBJ databases">
        <title>WGS assembly of Panicum virgatum.</title>
        <authorList>
            <person name="Lovell J.T."/>
            <person name="Jenkins J."/>
            <person name="Shu S."/>
            <person name="Juenger T.E."/>
            <person name="Schmutz J."/>
        </authorList>
    </citation>
    <scope>NUCLEOTIDE SEQUENCE</scope>
    <source>
        <strain evidence="1">AP13</strain>
    </source>
</reference>
<dbReference type="Proteomes" id="UP000823388">
    <property type="component" value="Chromosome 4N"/>
</dbReference>
<sequence>MRALTNILESCRKPNLLMRVTAAWTCSGALVITRGKNEQEKLQACMPCCWRRARLGLTTFSKSHARMLHLSLRTASNLSKEPMTGSQKPRLGPRVVRGVAAVEPLPMGCHACGP</sequence>
<evidence type="ECO:0000313" key="1">
    <source>
        <dbReference type="EMBL" id="KAG2605371.1"/>
    </source>
</evidence>
<keyword evidence="2" id="KW-1185">Reference proteome</keyword>